<dbReference type="Proteomes" id="UP000423482">
    <property type="component" value="Segment"/>
</dbReference>
<keyword evidence="1" id="KW-0378">Hydrolase</keyword>
<organism evidence="1 2">
    <name type="scientific">Gordonia phage Forza</name>
    <dbReference type="NCBI Taxonomy" id="2571247"/>
    <lineage>
        <taxon>Viruses</taxon>
        <taxon>Duplodnaviria</taxon>
        <taxon>Heunggongvirae</taxon>
        <taxon>Uroviricota</taxon>
        <taxon>Caudoviricetes</taxon>
        <taxon>Forzavirus</taxon>
        <taxon>Forzavirus forza</taxon>
    </lineage>
</organism>
<accession>A0A650EYL2</accession>
<sequence>MANSLPVGVSRGKYVEIATKSGHNISGDFVREREGTVYLKFQADGKDVIASTDLEGIDVFMVGPKSDGTTDEAATLAGE</sequence>
<evidence type="ECO:0000313" key="2">
    <source>
        <dbReference type="Proteomes" id="UP000423482"/>
    </source>
</evidence>
<dbReference type="GO" id="GO:0004386">
    <property type="term" value="F:helicase activity"/>
    <property type="evidence" value="ECO:0007669"/>
    <property type="project" value="UniProtKB-KW"/>
</dbReference>
<evidence type="ECO:0000313" key="1">
    <source>
        <dbReference type="EMBL" id="QGT55130.1"/>
    </source>
</evidence>
<gene>
    <name evidence="1" type="primary">169</name>
    <name evidence="1" type="ORF">SEA_FORZA_169</name>
</gene>
<dbReference type="RefSeq" id="YP_010649017.1">
    <property type="nucleotide sequence ID" value="NC_070763.1"/>
</dbReference>
<name>A0A650EYL2_9CAUD</name>
<proteinExistence type="predicted"/>
<dbReference type="KEGG" id="vg:77924534"/>
<protein>
    <submittedName>
        <fullName evidence="1">DNA helicase</fullName>
    </submittedName>
</protein>
<keyword evidence="1" id="KW-0347">Helicase</keyword>
<keyword evidence="2" id="KW-1185">Reference proteome</keyword>
<dbReference type="EMBL" id="MK814760">
    <property type="protein sequence ID" value="QGT55130.1"/>
    <property type="molecule type" value="Genomic_DNA"/>
</dbReference>
<keyword evidence="1" id="KW-0547">Nucleotide-binding</keyword>
<reference evidence="1 2" key="1">
    <citation type="submission" date="2019-04" db="EMBL/GenBank/DDBJ databases">
        <authorList>
            <person name="Pope W.H."/>
            <person name="Garlena R.A."/>
            <person name="Russell D.A."/>
            <person name="Jacobs-Sera D."/>
            <person name="Hatfull G.F."/>
        </authorList>
    </citation>
    <scope>NUCLEOTIDE SEQUENCE [LARGE SCALE GENOMIC DNA]</scope>
</reference>
<keyword evidence="1" id="KW-0067">ATP-binding</keyword>
<dbReference type="GeneID" id="77924534"/>